<evidence type="ECO:0000313" key="2">
    <source>
        <dbReference type="Proteomes" id="UP001151760"/>
    </source>
</evidence>
<proteinExistence type="predicted"/>
<dbReference type="EMBL" id="BQNB010010991">
    <property type="protein sequence ID" value="GJS84659.1"/>
    <property type="molecule type" value="Genomic_DNA"/>
</dbReference>
<reference evidence="1" key="1">
    <citation type="journal article" date="2022" name="Int. J. Mol. Sci.">
        <title>Draft Genome of Tanacetum Coccineum: Genomic Comparison of Closely Related Tanacetum-Family Plants.</title>
        <authorList>
            <person name="Yamashiro T."/>
            <person name="Shiraishi A."/>
            <person name="Nakayama K."/>
            <person name="Satake H."/>
        </authorList>
    </citation>
    <scope>NUCLEOTIDE SEQUENCE</scope>
</reference>
<comment type="caution">
    <text evidence="1">The sequence shown here is derived from an EMBL/GenBank/DDBJ whole genome shotgun (WGS) entry which is preliminary data.</text>
</comment>
<organism evidence="1 2">
    <name type="scientific">Tanacetum coccineum</name>
    <dbReference type="NCBI Taxonomy" id="301880"/>
    <lineage>
        <taxon>Eukaryota</taxon>
        <taxon>Viridiplantae</taxon>
        <taxon>Streptophyta</taxon>
        <taxon>Embryophyta</taxon>
        <taxon>Tracheophyta</taxon>
        <taxon>Spermatophyta</taxon>
        <taxon>Magnoliopsida</taxon>
        <taxon>eudicotyledons</taxon>
        <taxon>Gunneridae</taxon>
        <taxon>Pentapetalae</taxon>
        <taxon>asterids</taxon>
        <taxon>campanulids</taxon>
        <taxon>Asterales</taxon>
        <taxon>Asteraceae</taxon>
        <taxon>Asteroideae</taxon>
        <taxon>Anthemideae</taxon>
        <taxon>Anthemidinae</taxon>
        <taxon>Tanacetum</taxon>
    </lineage>
</organism>
<dbReference type="Proteomes" id="UP001151760">
    <property type="component" value="Unassembled WGS sequence"/>
</dbReference>
<sequence length="241" mass="27094">MPSASWIANLDDVQTSEITWNGMSNVFYGKDISYWILARLELLKMSSPSYVAGTTNGAILKTSYDVSLKDISSASRIAMAIEVKSKNGGTKIEENMKEEALEKKITIMLCDVLCHVSPTRLLFQRFKYEYVSDALECREYFCAPLRIRADAIGISVVPESDAPRCYNQRDRNQILRGVVMCDVRTKEIQGMGRVEIIQISEVYITPPKTSSLNVLELFSPLIVIELTACSDYSDTPEYADE</sequence>
<gene>
    <name evidence="1" type="ORF">Tco_0751200</name>
</gene>
<keyword evidence="2" id="KW-1185">Reference proteome</keyword>
<accession>A0ABQ4Z3D8</accession>
<protein>
    <submittedName>
        <fullName evidence="1">Uncharacterized protein</fullName>
    </submittedName>
</protein>
<name>A0ABQ4Z3D8_9ASTR</name>
<reference evidence="1" key="2">
    <citation type="submission" date="2022-01" db="EMBL/GenBank/DDBJ databases">
        <authorList>
            <person name="Yamashiro T."/>
            <person name="Shiraishi A."/>
            <person name="Satake H."/>
            <person name="Nakayama K."/>
        </authorList>
    </citation>
    <scope>NUCLEOTIDE SEQUENCE</scope>
</reference>
<evidence type="ECO:0000313" key="1">
    <source>
        <dbReference type="EMBL" id="GJS84659.1"/>
    </source>
</evidence>